<comment type="caution">
    <text evidence="1">The sequence shown here is derived from an EMBL/GenBank/DDBJ whole genome shotgun (WGS) entry which is preliminary data.</text>
</comment>
<dbReference type="PANTHER" id="PTHR43737:SF1">
    <property type="entry name" value="DUF1501 DOMAIN-CONTAINING PROTEIN"/>
    <property type="match status" value="1"/>
</dbReference>
<dbReference type="RefSeq" id="WP_184221000.1">
    <property type="nucleotide sequence ID" value="NZ_JACHIP010000006.1"/>
</dbReference>
<accession>A0A7W8E5M2</accession>
<proteinExistence type="predicted"/>
<sequence>MAILKDSSDWGCDLHGRDLARRAVSRRGFMKNGALALIGTSVIPAFLHRSVMAEMTTAAANKKKLVVLFQRGAADGLNVVVPYREKNYYSMRPSIAIKPNEVLDLDGFFGLHPALASFKPLYEQGHLAVIHAAGSTDSSRSHFDAQDFMESGTPGIKSTEDGWLNRALADEKTSGKLSPFRAVALGTQVPRTLAGRVPAVAVANVADFSVAGKGQQTSALSNAFQAMYDESTDAVLHGTGQETFEAVKMLKSADPAKYQPAAGVAYPKGGFGNSMKQIAQLMKANLGVEAAFSDIGGWDTHQNQGAATGQLAGRLKEFSEAISAFWRDMGAEAENITLVTMSEFGRTARQNGTGGTDHGHANVMFVLGGQVKGGKVYGKWPGLSDGQLNEGRDLAVTTDFRRVLGEAVYKTLGSKDMERVFPGARVVPGDFLGFA</sequence>
<dbReference type="PROSITE" id="PS51318">
    <property type="entry name" value="TAT"/>
    <property type="match status" value="1"/>
</dbReference>
<name>A0A7W8E5M2_9BACT</name>
<dbReference type="Proteomes" id="UP000540989">
    <property type="component" value="Unassembled WGS sequence"/>
</dbReference>
<dbReference type="InterPro" id="IPR006311">
    <property type="entry name" value="TAT_signal"/>
</dbReference>
<dbReference type="AlphaFoldDB" id="A0A7W8E5M2"/>
<evidence type="ECO:0000313" key="1">
    <source>
        <dbReference type="EMBL" id="MBB5059449.1"/>
    </source>
</evidence>
<reference evidence="1 2" key="1">
    <citation type="submission" date="2020-08" db="EMBL/GenBank/DDBJ databases">
        <title>Genomic Encyclopedia of Type Strains, Phase IV (KMG-V): Genome sequencing to study the core and pangenomes of soil and plant-associated prokaryotes.</title>
        <authorList>
            <person name="Whitman W."/>
        </authorList>
    </citation>
    <scope>NUCLEOTIDE SEQUENCE [LARGE SCALE GENOMIC DNA]</scope>
    <source>
        <strain evidence="1 2">M8UP14</strain>
    </source>
</reference>
<dbReference type="PANTHER" id="PTHR43737">
    <property type="entry name" value="BLL7424 PROTEIN"/>
    <property type="match status" value="1"/>
</dbReference>
<organism evidence="1 2">
    <name type="scientific">Granulicella aggregans</name>
    <dbReference type="NCBI Taxonomy" id="474949"/>
    <lineage>
        <taxon>Bacteria</taxon>
        <taxon>Pseudomonadati</taxon>
        <taxon>Acidobacteriota</taxon>
        <taxon>Terriglobia</taxon>
        <taxon>Terriglobales</taxon>
        <taxon>Acidobacteriaceae</taxon>
        <taxon>Granulicella</taxon>
    </lineage>
</organism>
<dbReference type="EMBL" id="JACHIP010000006">
    <property type="protein sequence ID" value="MBB5059449.1"/>
    <property type="molecule type" value="Genomic_DNA"/>
</dbReference>
<protein>
    <submittedName>
        <fullName evidence="1">Uncharacterized protein (DUF1501 family)</fullName>
    </submittedName>
</protein>
<keyword evidence="2" id="KW-1185">Reference proteome</keyword>
<evidence type="ECO:0000313" key="2">
    <source>
        <dbReference type="Proteomes" id="UP000540989"/>
    </source>
</evidence>
<gene>
    <name evidence="1" type="ORF">HDF16_004175</name>
</gene>
<dbReference type="InterPro" id="IPR010869">
    <property type="entry name" value="DUF1501"/>
</dbReference>
<dbReference type="Pfam" id="PF07394">
    <property type="entry name" value="DUF1501"/>
    <property type="match status" value="1"/>
</dbReference>